<evidence type="ECO:0000313" key="3">
    <source>
        <dbReference type="Proteomes" id="UP001256588"/>
    </source>
</evidence>
<protein>
    <recommendedName>
        <fullName evidence="4">DUF2569 family protein</fullName>
    </recommendedName>
</protein>
<keyword evidence="1" id="KW-1133">Transmembrane helix</keyword>
<evidence type="ECO:0000256" key="1">
    <source>
        <dbReference type="SAM" id="Phobius"/>
    </source>
</evidence>
<evidence type="ECO:0000313" key="2">
    <source>
        <dbReference type="EMBL" id="MDR7193681.1"/>
    </source>
</evidence>
<feature type="transmembrane region" description="Helical" evidence="1">
    <location>
        <begin position="12"/>
        <end position="34"/>
    </location>
</feature>
<dbReference type="Proteomes" id="UP001256588">
    <property type="component" value="Unassembled WGS sequence"/>
</dbReference>
<name>A0ABU1XY32_9GAMM</name>
<keyword evidence="1" id="KW-0812">Transmembrane</keyword>
<organism evidence="2 3">
    <name type="scientific">Luteimonas terrae</name>
    <dbReference type="NCBI Taxonomy" id="1530191"/>
    <lineage>
        <taxon>Bacteria</taxon>
        <taxon>Pseudomonadati</taxon>
        <taxon>Pseudomonadota</taxon>
        <taxon>Gammaproteobacteria</taxon>
        <taxon>Lysobacterales</taxon>
        <taxon>Lysobacteraceae</taxon>
        <taxon>Luteimonas</taxon>
    </lineage>
</organism>
<keyword evidence="3" id="KW-1185">Reference proteome</keyword>
<proteinExistence type="predicted"/>
<gene>
    <name evidence="2" type="ORF">J2W68_002418</name>
</gene>
<evidence type="ECO:0008006" key="4">
    <source>
        <dbReference type="Google" id="ProtNLM"/>
    </source>
</evidence>
<keyword evidence="1" id="KW-0472">Membrane</keyword>
<reference evidence="2 3" key="1">
    <citation type="submission" date="2023-07" db="EMBL/GenBank/DDBJ databases">
        <title>Sorghum-associated microbial communities from plants grown in Nebraska, USA.</title>
        <authorList>
            <person name="Schachtman D."/>
        </authorList>
    </citation>
    <scope>NUCLEOTIDE SEQUENCE [LARGE SCALE GENOMIC DNA]</scope>
    <source>
        <strain evidence="2 3">4099</strain>
    </source>
</reference>
<feature type="transmembrane region" description="Helical" evidence="1">
    <location>
        <begin position="54"/>
        <end position="72"/>
    </location>
</feature>
<sequence>MTHLVHLRRAVGWFLVALLATVVLMNLIGLLSPFWGHWRHPGDAAQSRALLDAAAPWAAGLSLLFVLPAWHLSHTLVSLVARGVVLTMGSLVVVADLLMLWAAHGIDDPIVARLVATLAAGYPFTAFVVFIWLVWRALRVAAQQQAAPGAL</sequence>
<dbReference type="EMBL" id="JAVDWO010000009">
    <property type="protein sequence ID" value="MDR7193681.1"/>
    <property type="molecule type" value="Genomic_DNA"/>
</dbReference>
<accession>A0ABU1XY32</accession>
<dbReference type="RefSeq" id="WP_310236192.1">
    <property type="nucleotide sequence ID" value="NZ_JAVDWO010000009.1"/>
</dbReference>
<comment type="caution">
    <text evidence="2">The sequence shown here is derived from an EMBL/GenBank/DDBJ whole genome shotgun (WGS) entry which is preliminary data.</text>
</comment>
<feature type="transmembrane region" description="Helical" evidence="1">
    <location>
        <begin position="110"/>
        <end position="135"/>
    </location>
</feature>
<feature type="transmembrane region" description="Helical" evidence="1">
    <location>
        <begin position="84"/>
        <end position="104"/>
    </location>
</feature>